<dbReference type="EMBL" id="CP011454">
    <property type="protein sequence ID" value="AMW06382.1"/>
    <property type="molecule type" value="Genomic_DNA"/>
</dbReference>
<reference evidence="2 3" key="1">
    <citation type="journal article" date="2014" name="Proc. Natl. Acad. Sci. U.S.A.">
        <title>Functional type 2 photosynthetic reaction centers found in the rare bacterial phylum Gemmatimonadetes.</title>
        <authorList>
            <person name="Zeng Y."/>
            <person name="Feng F."/>
            <person name="Medova H."/>
            <person name="Dean J."/>
            <person name="Koblizek M."/>
        </authorList>
    </citation>
    <scope>NUCLEOTIDE SEQUENCE [LARGE SCALE GENOMIC DNA]</scope>
    <source>
        <strain evidence="2 3">AP64</strain>
    </source>
</reference>
<feature type="domain" description="Pseudouridine synthase RsuA/RluA-like" evidence="1">
    <location>
        <begin position="275"/>
        <end position="425"/>
    </location>
</feature>
<reference evidence="2 3" key="2">
    <citation type="journal article" date="2016" name="Environ. Microbiol. Rep.">
        <title>Metagenomic evidence for the presence of phototrophic Gemmatimonadetes bacteria in diverse environments.</title>
        <authorList>
            <person name="Zeng Y."/>
            <person name="Baumbach J."/>
            <person name="Barbosa E.G."/>
            <person name="Azevedo V."/>
            <person name="Zhang C."/>
            <person name="Koblizek M."/>
        </authorList>
    </citation>
    <scope>NUCLEOTIDE SEQUENCE [LARGE SCALE GENOMIC DNA]</scope>
    <source>
        <strain evidence="2 3">AP64</strain>
    </source>
</reference>
<evidence type="ECO:0000259" key="1">
    <source>
        <dbReference type="Pfam" id="PF00849"/>
    </source>
</evidence>
<accession>A0A143BP94</accession>
<dbReference type="GO" id="GO:0003723">
    <property type="term" value="F:RNA binding"/>
    <property type="evidence" value="ECO:0007669"/>
    <property type="project" value="InterPro"/>
</dbReference>
<name>A0A143BP94_9BACT</name>
<dbReference type="InterPro" id="IPR006224">
    <property type="entry name" value="PsdUridine_synth_RluA-like_CS"/>
</dbReference>
<dbReference type="GO" id="GO:0000455">
    <property type="term" value="P:enzyme-directed rRNA pseudouridine synthesis"/>
    <property type="evidence" value="ECO:0007669"/>
    <property type="project" value="TreeGrafter"/>
</dbReference>
<dbReference type="AlphaFoldDB" id="A0A143BP94"/>
<sequence length="476" mass="52302">MIPFSPAPPAAEWPARFPTPFDRRAVHPLAHRAAMELVDTVQSQYAHAWRLHEPGNGKMFGVLVVAAPNGDVGYLRGFSGMMNGQWDIEGWVPAAFDKAVRDHTWIPGEAEMLDFAAQRAGLCAAMPEQTDSAEAQRIAAAIRALDEARTARSRTLMALIQDSYHFVNARGEVRPLRSLFAPAEPPAGSGDCAAPKLLAHAYRLGLRPLALAELWWGAPSATGDRRAGVFYAACRGKCLPILTHMLEGLPADPPPLFGSAAIPAHEPVVVYEDDYVVVVNKPSGLLTVPGRSAALQDCVVSRLKERYPDATGPLVVHRLDMDTSGLLLVAKQLETAKALQRLFSRREIHKHYVAWLDGTVIADHGHIALPLRQDVDDRPRNIHDPEFGKPAETEWRVLARDGERSRVQFIPHTGRTHQLRVHAAHPQGLDAPIVGDRLYGRTAPHDDERLLLHAEHLEFVHPVTGDVVVVDQPAPF</sequence>
<gene>
    <name evidence="2" type="ORF">GEMMAAP_19510</name>
</gene>
<dbReference type="PANTHER" id="PTHR21600">
    <property type="entry name" value="MITOCHONDRIAL RNA PSEUDOURIDINE SYNTHASE"/>
    <property type="match status" value="1"/>
</dbReference>
<dbReference type="InterPro" id="IPR020103">
    <property type="entry name" value="PsdUridine_synth_cat_dom_sf"/>
</dbReference>
<protein>
    <recommendedName>
        <fullName evidence="1">Pseudouridine synthase RsuA/RluA-like domain-containing protein</fullName>
    </recommendedName>
</protein>
<evidence type="ECO:0000313" key="2">
    <source>
        <dbReference type="EMBL" id="AMW06382.1"/>
    </source>
</evidence>
<dbReference type="GO" id="GO:0009982">
    <property type="term" value="F:pseudouridine synthase activity"/>
    <property type="evidence" value="ECO:0007669"/>
    <property type="project" value="InterPro"/>
</dbReference>
<dbReference type="KEGG" id="gph:GEMMAAP_19510"/>
<dbReference type="OrthoDB" id="9807829at2"/>
<dbReference type="eggNOG" id="COG0564">
    <property type="taxonomic scope" value="Bacteria"/>
</dbReference>
<proteinExistence type="predicted"/>
<dbReference type="RefSeq" id="WP_026848880.1">
    <property type="nucleotide sequence ID" value="NZ_CP011454.1"/>
</dbReference>
<dbReference type="PROSITE" id="PS01129">
    <property type="entry name" value="PSI_RLU"/>
    <property type="match status" value="1"/>
</dbReference>
<dbReference type="Gene3D" id="3.30.2350.10">
    <property type="entry name" value="Pseudouridine synthase"/>
    <property type="match status" value="1"/>
</dbReference>
<dbReference type="InterPro" id="IPR050188">
    <property type="entry name" value="RluA_PseudoU_synthase"/>
</dbReference>
<dbReference type="SUPFAM" id="SSF55120">
    <property type="entry name" value="Pseudouridine synthase"/>
    <property type="match status" value="1"/>
</dbReference>
<dbReference type="CDD" id="cd02869">
    <property type="entry name" value="PseudoU_synth_RluA_like"/>
    <property type="match status" value="1"/>
</dbReference>
<organism evidence="2 3">
    <name type="scientific">Gemmatimonas phototrophica</name>
    <dbReference type="NCBI Taxonomy" id="1379270"/>
    <lineage>
        <taxon>Bacteria</taxon>
        <taxon>Pseudomonadati</taxon>
        <taxon>Gemmatimonadota</taxon>
        <taxon>Gemmatimonadia</taxon>
        <taxon>Gemmatimonadales</taxon>
        <taxon>Gemmatimonadaceae</taxon>
        <taxon>Gemmatimonas</taxon>
    </lineage>
</organism>
<dbReference type="Pfam" id="PF00849">
    <property type="entry name" value="PseudoU_synth_2"/>
    <property type="match status" value="1"/>
</dbReference>
<dbReference type="PANTHER" id="PTHR21600:SF89">
    <property type="entry name" value="RIBOSOMAL LARGE SUBUNIT PSEUDOURIDINE SYNTHASE A"/>
    <property type="match status" value="1"/>
</dbReference>
<dbReference type="STRING" id="1379270.GEMMAAP_19510"/>
<dbReference type="GO" id="GO:0140098">
    <property type="term" value="F:catalytic activity, acting on RNA"/>
    <property type="evidence" value="ECO:0007669"/>
    <property type="project" value="UniProtKB-ARBA"/>
</dbReference>
<dbReference type="Proteomes" id="UP000076404">
    <property type="component" value="Chromosome"/>
</dbReference>
<keyword evidence="3" id="KW-1185">Reference proteome</keyword>
<dbReference type="InterPro" id="IPR006145">
    <property type="entry name" value="PsdUridine_synth_RsuA/RluA"/>
</dbReference>
<evidence type="ECO:0000313" key="3">
    <source>
        <dbReference type="Proteomes" id="UP000076404"/>
    </source>
</evidence>